<gene>
    <name evidence="1" type="ORF">TU86_06610</name>
</gene>
<sequence length="78" mass="8441">MNSTLILLNALALAILVIFQFQPDQASVESGVNLADTYKPLKPLPQLAVMIQGKSGASRLTSDSAAQQQTVQSEHWVF</sequence>
<evidence type="ECO:0000313" key="1">
    <source>
        <dbReference type="EMBL" id="KMN15167.1"/>
    </source>
</evidence>
<name>A0A0J6IT11_9PSED</name>
<dbReference type="Proteomes" id="UP000036325">
    <property type="component" value="Unassembled WGS sequence"/>
</dbReference>
<dbReference type="PATRIC" id="fig|1608994.3.peg.1923"/>
<dbReference type="AlphaFoldDB" id="A0A0J6IT11"/>
<comment type="caution">
    <text evidence="1">The sequence shown here is derived from an EMBL/GenBank/DDBJ whole genome shotgun (WGS) entry which is preliminary data.</text>
</comment>
<proteinExistence type="predicted"/>
<accession>A0A0J6IT11</accession>
<protein>
    <submittedName>
        <fullName evidence="1">Uncharacterized protein</fullName>
    </submittedName>
</protein>
<dbReference type="OrthoDB" id="7020374at2"/>
<evidence type="ECO:0000313" key="2">
    <source>
        <dbReference type="Proteomes" id="UP000036325"/>
    </source>
</evidence>
<dbReference type="EMBL" id="JYLF01000002">
    <property type="protein sequence ID" value="KMN15167.1"/>
    <property type="molecule type" value="Genomic_DNA"/>
</dbReference>
<organism evidence="1 2">
    <name type="scientific">Pseudomonas weihenstephanensis</name>
    <dbReference type="NCBI Taxonomy" id="1608994"/>
    <lineage>
        <taxon>Bacteria</taxon>
        <taxon>Pseudomonadati</taxon>
        <taxon>Pseudomonadota</taxon>
        <taxon>Gammaproteobacteria</taxon>
        <taxon>Pseudomonadales</taxon>
        <taxon>Pseudomonadaceae</taxon>
        <taxon>Pseudomonas</taxon>
    </lineage>
</organism>
<reference evidence="1 2" key="1">
    <citation type="submission" date="2015-02" db="EMBL/GenBank/DDBJ databases">
        <title>Pseudomonas helleri sp. nov. and Pseudomonas weihenstephanensis sp. nov., isolated from raw cows milk.</title>
        <authorList>
            <person name="von Neubeck M."/>
            <person name="Huptas C."/>
            <person name="Wenning M."/>
            <person name="Scherer S."/>
        </authorList>
    </citation>
    <scope>NUCLEOTIDE SEQUENCE [LARGE SCALE GENOMIC DNA]</scope>
    <source>
        <strain evidence="1 2">DSM 29166</strain>
    </source>
</reference>
<dbReference type="RefSeq" id="WP_048363697.1">
    <property type="nucleotide sequence ID" value="NZ_JYLF01000002.1"/>
</dbReference>